<dbReference type="AlphaFoldDB" id="A0A370I4T9"/>
<gene>
    <name evidence="1" type="ORF">DFR76_10581</name>
</gene>
<dbReference type="Proteomes" id="UP000254869">
    <property type="component" value="Unassembled WGS sequence"/>
</dbReference>
<comment type="caution">
    <text evidence="1">The sequence shown here is derived from an EMBL/GenBank/DDBJ whole genome shotgun (WGS) entry which is preliminary data.</text>
</comment>
<protein>
    <recommendedName>
        <fullName evidence="3">Minor tail protein</fullName>
    </recommendedName>
</protein>
<reference evidence="1 2" key="1">
    <citation type="submission" date="2018-07" db="EMBL/GenBank/DDBJ databases">
        <title>Genomic Encyclopedia of Type Strains, Phase IV (KMG-IV): sequencing the most valuable type-strain genomes for metagenomic binning, comparative biology and taxonomic classification.</title>
        <authorList>
            <person name="Goeker M."/>
        </authorList>
    </citation>
    <scope>NUCLEOTIDE SEQUENCE [LARGE SCALE GENOMIC DNA]</scope>
    <source>
        <strain evidence="1 2">DSM 44290</strain>
    </source>
</reference>
<accession>A0A370I4T9</accession>
<keyword evidence="2" id="KW-1185">Reference proteome</keyword>
<dbReference type="RefSeq" id="WP_068000005.1">
    <property type="nucleotide sequence ID" value="NZ_QQBC01000005.1"/>
</dbReference>
<evidence type="ECO:0000313" key="1">
    <source>
        <dbReference type="EMBL" id="RDI65766.1"/>
    </source>
</evidence>
<dbReference type="EMBL" id="QQBC01000005">
    <property type="protein sequence ID" value="RDI65766.1"/>
    <property type="molecule type" value="Genomic_DNA"/>
</dbReference>
<evidence type="ECO:0008006" key="3">
    <source>
        <dbReference type="Google" id="ProtNLM"/>
    </source>
</evidence>
<proteinExistence type="predicted"/>
<evidence type="ECO:0000313" key="2">
    <source>
        <dbReference type="Proteomes" id="UP000254869"/>
    </source>
</evidence>
<organism evidence="1 2">
    <name type="scientific">Nocardia pseudobrasiliensis</name>
    <dbReference type="NCBI Taxonomy" id="45979"/>
    <lineage>
        <taxon>Bacteria</taxon>
        <taxon>Bacillati</taxon>
        <taxon>Actinomycetota</taxon>
        <taxon>Actinomycetes</taxon>
        <taxon>Mycobacteriales</taxon>
        <taxon>Nocardiaceae</taxon>
        <taxon>Nocardia</taxon>
    </lineage>
</organism>
<sequence>MDNRTLVEIEGCNGSWFTISGPGMGDQGIILGTDLEGIYDAPVKTIYTEHAHQIGASYAGMRYLKRDIVFGVWIDGFNGDTWQFNDSEWRKAWSYDRDTKIWVTTQESGRRCLKARLSEQPQFKPEKDPNLTKSARVVMTIVSGDPWWYEERDYTSTWVLSSGTSGSGTVTVDNPTDQPVWMKWVLQGGARWTIPDFSFGDNTFGRAVQDKDRKIQMPKQKPGQEFRIDTDPHEDMLRDPAGTQVWSLMGGVTFNYPLPAYTTRIQLPVSVAEADAGVGVQVRCARAWSRPWGLE</sequence>
<dbReference type="STRING" id="1210086.GCA_001613105_04130"/>
<name>A0A370I4T9_9NOCA</name>